<dbReference type="AlphaFoldDB" id="A0A0R3TDR8"/>
<evidence type="ECO:0000313" key="3">
    <source>
        <dbReference type="EMBL" id="VDO01065.1"/>
    </source>
</evidence>
<dbReference type="Proteomes" id="UP000278807">
    <property type="component" value="Unassembled WGS sequence"/>
</dbReference>
<dbReference type="OrthoDB" id="419198at2759"/>
<accession>A0A0R3TDR8</accession>
<reference evidence="5" key="1">
    <citation type="submission" date="2017-02" db="UniProtKB">
        <authorList>
            <consortium name="WormBaseParasite"/>
        </authorList>
    </citation>
    <scope>IDENTIFICATION</scope>
</reference>
<organism evidence="5">
    <name type="scientific">Rodentolepis nana</name>
    <name type="common">Dwarf tapeworm</name>
    <name type="synonym">Hymenolepis nana</name>
    <dbReference type="NCBI Taxonomy" id="102285"/>
    <lineage>
        <taxon>Eukaryota</taxon>
        <taxon>Metazoa</taxon>
        <taxon>Spiralia</taxon>
        <taxon>Lophotrochozoa</taxon>
        <taxon>Platyhelminthes</taxon>
        <taxon>Cestoda</taxon>
        <taxon>Eucestoda</taxon>
        <taxon>Cyclophyllidea</taxon>
        <taxon>Hymenolepididae</taxon>
        <taxon>Rodentolepis</taxon>
    </lineage>
</organism>
<keyword evidence="1" id="KW-0472">Membrane</keyword>
<keyword evidence="1" id="KW-0812">Transmembrane</keyword>
<protein>
    <submittedName>
        <fullName evidence="5">Lipopolysaccharide choline phosphotransferase protein</fullName>
    </submittedName>
</protein>
<reference evidence="3 4" key="2">
    <citation type="submission" date="2018-11" db="EMBL/GenBank/DDBJ databases">
        <authorList>
            <consortium name="Pathogen Informatics"/>
        </authorList>
    </citation>
    <scope>NUCLEOTIDE SEQUENCE [LARGE SCALE GENOMIC DNA]</scope>
</reference>
<keyword evidence="1" id="KW-1133">Transmembrane helix</keyword>
<dbReference type="PANTHER" id="PTHR43404:SF2">
    <property type="entry name" value="LIPOPOLYSACCHARIDE CHOLINEPHOSPHOTRANSFERASE LICD"/>
    <property type="match status" value="1"/>
</dbReference>
<evidence type="ECO:0000313" key="4">
    <source>
        <dbReference type="Proteomes" id="UP000278807"/>
    </source>
</evidence>
<sequence>MTDCANHLQEDLETIKAHSDLSVLLLVIILTLILVPKLHKTAISRKEIAFDHTFNLSLITWPNLTRPNVSTNAELSKFGPLEMKISVGQQRTLEILLEVFKKAMADINLEGLWFVDSGTLLGSIRHHDLIPWDDDADIRLDVKYRPVVQAALKKLAPKFLTYKGAGHDKLFFAPFNASTNVTPKSIGSHAFVKHPWAWPFIDILYYEEYQPHKFKNYRDYPIRYAQSDIFPLIYRPFGKQWLPSPRRPISYLKAHYGNKEQGCKSHRFLHATESGAKVVVEDCANLLDKYPFVHRCRVPKRERRKQHSELCDEYLVNGSGQVIHKIHLPLDADECKSPFYTARHKSFRCPWY</sequence>
<dbReference type="GO" id="GO:0009100">
    <property type="term" value="P:glycoprotein metabolic process"/>
    <property type="evidence" value="ECO:0007669"/>
    <property type="project" value="UniProtKB-ARBA"/>
</dbReference>
<dbReference type="InterPro" id="IPR007074">
    <property type="entry name" value="LicD/FKTN/FKRP_NTP_transf"/>
</dbReference>
<dbReference type="EMBL" id="UZAE01004220">
    <property type="protein sequence ID" value="VDO01065.1"/>
    <property type="molecule type" value="Genomic_DNA"/>
</dbReference>
<dbReference type="Pfam" id="PF04991">
    <property type="entry name" value="LicD"/>
    <property type="match status" value="1"/>
</dbReference>
<dbReference type="STRING" id="102285.A0A0R3TDR8"/>
<keyword evidence="4" id="KW-1185">Reference proteome</keyword>
<evidence type="ECO:0000256" key="1">
    <source>
        <dbReference type="SAM" id="Phobius"/>
    </source>
</evidence>
<dbReference type="PANTHER" id="PTHR43404">
    <property type="entry name" value="LIPOPOLYSACCHARIDE CHOLINEPHOSPHOTRANSFERASE LICD"/>
    <property type="match status" value="1"/>
</dbReference>
<name>A0A0R3TDR8_RODNA</name>
<dbReference type="InterPro" id="IPR052942">
    <property type="entry name" value="LPS_cholinephosphotransferase"/>
</dbReference>
<gene>
    <name evidence="3" type="ORF">HNAJ_LOCUS5205</name>
</gene>
<proteinExistence type="predicted"/>
<dbReference type="WBParaSite" id="HNAJ_0000520701-mRNA-1">
    <property type="protein sequence ID" value="HNAJ_0000520701-mRNA-1"/>
    <property type="gene ID" value="HNAJ_0000520701"/>
</dbReference>
<feature type="transmembrane region" description="Helical" evidence="1">
    <location>
        <begin position="21"/>
        <end position="38"/>
    </location>
</feature>
<evidence type="ECO:0000259" key="2">
    <source>
        <dbReference type="Pfam" id="PF04991"/>
    </source>
</evidence>
<feature type="domain" description="LicD/FKTN/FKRP nucleotidyltransferase" evidence="2">
    <location>
        <begin position="113"/>
        <end position="154"/>
    </location>
</feature>
<evidence type="ECO:0000313" key="5">
    <source>
        <dbReference type="WBParaSite" id="HNAJ_0000520701-mRNA-1"/>
    </source>
</evidence>